<protein>
    <recommendedName>
        <fullName evidence="1">Hemocyanin middle domain-containing protein</fullName>
    </recommendedName>
</protein>
<proteinExistence type="predicted"/>
<reference evidence="2 3" key="2">
    <citation type="journal article" date="2023" name="Plant Pathol.">
        <title>Dismantling and reorganizing Pseudomonas marginalis sensu#lato.</title>
        <authorList>
            <person name="Sawada H."/>
            <person name="Fujikawa T."/>
            <person name="Satou M."/>
        </authorList>
    </citation>
    <scope>NUCLEOTIDE SEQUENCE [LARGE SCALE GENOMIC DNA]</scope>
    <source>
        <strain evidence="2 3">MAFF 311096</strain>
    </source>
</reference>
<evidence type="ECO:0000313" key="2">
    <source>
        <dbReference type="EMBL" id="MCD7041350.1"/>
    </source>
</evidence>
<reference evidence="2 3" key="1">
    <citation type="journal article" date="2022" name="Int. J. Syst. Evol. Microbiol.">
        <title>Pseudomonas petroselini sp. nov., a pathogen causing bacterial rot of parsley in Japan.</title>
        <authorList>
            <person name="Sawada H."/>
            <person name="Fujikawa T."/>
            <person name="Osada S."/>
            <person name="Satou M."/>
        </authorList>
    </citation>
    <scope>NUCLEOTIDE SEQUENCE [LARGE SCALE GENOMIC DNA]</scope>
    <source>
        <strain evidence="2 3">MAFF 311096</strain>
    </source>
</reference>
<comment type="caution">
    <text evidence="2">The sequence shown here is derived from an EMBL/GenBank/DDBJ whole genome shotgun (WGS) entry which is preliminary data.</text>
</comment>
<dbReference type="Pfam" id="PF00372">
    <property type="entry name" value="Hemocyanin_M"/>
    <property type="match status" value="1"/>
</dbReference>
<dbReference type="Proteomes" id="UP001154922">
    <property type="component" value="Unassembled WGS sequence"/>
</dbReference>
<feature type="domain" description="Hemocyanin middle" evidence="1">
    <location>
        <begin position="56"/>
        <end position="78"/>
    </location>
</feature>
<sequence length="92" mass="10168">MYPFNIDRVNACAGAPMRRRHLRYCAVVALAMGIAGVGVRSAQAMPLAKSQSPVQFNEDIGLNAYYYYVLADIPFWLVAQGKSGISPYNSFF</sequence>
<dbReference type="EMBL" id="JAJOZI010000145">
    <property type="protein sequence ID" value="MCD7041350.1"/>
    <property type="molecule type" value="Genomic_DNA"/>
</dbReference>
<dbReference type="RefSeq" id="WP_231809495.1">
    <property type="nucleotide sequence ID" value="NZ_JAJOZG010000120.1"/>
</dbReference>
<evidence type="ECO:0000313" key="3">
    <source>
        <dbReference type="Proteomes" id="UP001154922"/>
    </source>
</evidence>
<evidence type="ECO:0000259" key="1">
    <source>
        <dbReference type="Pfam" id="PF00372"/>
    </source>
</evidence>
<dbReference type="InterPro" id="IPR008922">
    <property type="entry name" value="Di-copper_centre_dom_sf"/>
</dbReference>
<accession>A0ABS8R053</accession>
<name>A0ABS8R053_9PSED</name>
<dbReference type="InterPro" id="IPR000896">
    <property type="entry name" value="Hemocyanin/hexamerin_mid_dom"/>
</dbReference>
<gene>
    <name evidence="2" type="ORF">LRQ20_23955</name>
</gene>
<keyword evidence="3" id="KW-1185">Reference proteome</keyword>
<dbReference type="SUPFAM" id="SSF48056">
    <property type="entry name" value="Di-copper centre-containing domain"/>
    <property type="match status" value="1"/>
</dbReference>
<organism evidence="2 3">
    <name type="scientific">Pseudomonas petroselini</name>
    <dbReference type="NCBI Taxonomy" id="2899822"/>
    <lineage>
        <taxon>Bacteria</taxon>
        <taxon>Pseudomonadati</taxon>
        <taxon>Pseudomonadota</taxon>
        <taxon>Gammaproteobacteria</taxon>
        <taxon>Pseudomonadales</taxon>
        <taxon>Pseudomonadaceae</taxon>
        <taxon>Pseudomonas</taxon>
    </lineage>
</organism>